<dbReference type="KEGG" id="vzi:G5S32_19900"/>
<gene>
    <name evidence="2" type="ORF">G5S32_19900</name>
</gene>
<organism evidence="2 3">
    <name type="scientific">Vibrio ziniensis</name>
    <dbReference type="NCBI Taxonomy" id="2711221"/>
    <lineage>
        <taxon>Bacteria</taxon>
        <taxon>Pseudomonadati</taxon>
        <taxon>Pseudomonadota</taxon>
        <taxon>Gammaproteobacteria</taxon>
        <taxon>Vibrionales</taxon>
        <taxon>Vibrionaceae</taxon>
        <taxon>Vibrio</taxon>
    </lineage>
</organism>
<protein>
    <submittedName>
        <fullName evidence="2">Uncharacterized protein</fullName>
    </submittedName>
</protein>
<evidence type="ECO:0000313" key="2">
    <source>
        <dbReference type="EMBL" id="QIH44218.1"/>
    </source>
</evidence>
<dbReference type="AlphaFoldDB" id="A0A6G7CQD0"/>
<proteinExistence type="predicted"/>
<reference evidence="2 3" key="1">
    <citation type="submission" date="2020-02" db="EMBL/GenBank/DDBJ databases">
        <title>A complete genome of a marine bacterium Vibrio sp. ZWAL4003 isolated from the mangrove sediment with the ability to degrade polysaccharides.</title>
        <authorList>
            <person name="Wu J."/>
            <person name="Qu W."/>
            <person name="Zeng R."/>
        </authorList>
    </citation>
    <scope>NUCLEOTIDE SEQUENCE [LARGE SCALE GENOMIC DNA]</scope>
    <source>
        <strain evidence="2 3">ZWAL4003</strain>
    </source>
</reference>
<dbReference type="Proteomes" id="UP000503003">
    <property type="component" value="Chromosome 2"/>
</dbReference>
<accession>A0A6G7CQD0</accession>
<evidence type="ECO:0000256" key="1">
    <source>
        <dbReference type="SAM" id="MobiDB-lite"/>
    </source>
</evidence>
<evidence type="ECO:0000313" key="3">
    <source>
        <dbReference type="Proteomes" id="UP000503003"/>
    </source>
</evidence>
<sequence>MVHYDVRNVCHLRIFTRLICAALLVWTPICTALEVKATWVLKTEDYRDCLIITEEETATEALKEQCKSQVYESLTLPSPETYHVEFTSDLYQMKFYWGKFSASIRFARWQLINRKSAPNCKSDQAPTFPNTSCDPPIPTCADSDIQKEFQQAQYVCQINNPNSQLWNTDYRWSCEDVEGESPTMSSSCHYNPNNCIVGLSCKSDNDLPYCDPSKEECELPPQSTTPSDLPPIGGSTYDTVENIPSFCDMNPQLCEKQQPPVNRAEPNPNPVRKPPINSTLSAGDSEIVQEISVTNQHLGNVNANLKNLGGQLLDQLARGNEFSQHQLGVLREMLESLSRTKVVIPNEIGNDGKPTTKPMARADCDKSIFECRGDVIQCALLKVQYDNTCTADELVQLEEAFKGIKLLNNETLLVQSDIVDYSRMNQKYLSGGVSFGGGGCPAPERISFRAFGESKSIEFKFDPACRYAELLRPLLIAFAWLTGLFIIGRTQGAV</sequence>
<keyword evidence="3" id="KW-1185">Reference proteome</keyword>
<dbReference type="NCBIfam" id="NF041109">
    <property type="entry name" value="VF_TspB_C_term"/>
    <property type="match status" value="1"/>
</dbReference>
<dbReference type="EMBL" id="CP049332">
    <property type="protein sequence ID" value="QIH44218.1"/>
    <property type="molecule type" value="Genomic_DNA"/>
</dbReference>
<feature type="region of interest" description="Disordered" evidence="1">
    <location>
        <begin position="256"/>
        <end position="277"/>
    </location>
</feature>
<name>A0A6G7CQD0_9VIBR</name>
<dbReference type="RefSeq" id="WP_165313878.1">
    <property type="nucleotide sequence ID" value="NZ_CP049332.1"/>
</dbReference>